<dbReference type="InterPro" id="IPR036225">
    <property type="entry name" value="SRP/SRP_N"/>
</dbReference>
<dbReference type="SUPFAM" id="SSF47364">
    <property type="entry name" value="Domain of the SRP/SRP receptor G-proteins"/>
    <property type="match status" value="1"/>
</dbReference>
<dbReference type="EMBL" id="ACLF03000006">
    <property type="protein sequence ID" value="EFQ83135.1"/>
    <property type="molecule type" value="Genomic_DNA"/>
</dbReference>
<name>E2SD32_9ACTN</name>
<evidence type="ECO:0000256" key="9">
    <source>
        <dbReference type="HAMAP-Rule" id="MF_00920"/>
    </source>
</evidence>
<evidence type="ECO:0000313" key="11">
    <source>
        <dbReference type="EMBL" id="EFQ83135.1"/>
    </source>
</evidence>
<organism evidence="11 12">
    <name type="scientific">Aeromicrobium marinum DSM 15272</name>
    <dbReference type="NCBI Taxonomy" id="585531"/>
    <lineage>
        <taxon>Bacteria</taxon>
        <taxon>Bacillati</taxon>
        <taxon>Actinomycetota</taxon>
        <taxon>Actinomycetes</taxon>
        <taxon>Propionibacteriales</taxon>
        <taxon>Nocardioidaceae</taxon>
        <taxon>Aeromicrobium</taxon>
    </lineage>
</organism>
<dbReference type="Pfam" id="PF00448">
    <property type="entry name" value="SRP54"/>
    <property type="match status" value="1"/>
</dbReference>
<comment type="function">
    <text evidence="9">Involved in targeting and insertion of nascent membrane proteins into the cytoplasmic membrane. Acts as a receptor for the complex formed by the signal recognition particle (SRP) and the ribosome-nascent chain (RNC).</text>
</comment>
<dbReference type="EC" id="3.6.5.4" evidence="9"/>
<dbReference type="SMART" id="SM00962">
    <property type="entry name" value="SRP54"/>
    <property type="match status" value="1"/>
</dbReference>
<dbReference type="FunFam" id="1.20.120.140:FF:000002">
    <property type="entry name" value="Signal recognition particle receptor FtsY"/>
    <property type="match status" value="1"/>
</dbReference>
<dbReference type="InterPro" id="IPR004390">
    <property type="entry name" value="SR_rcpt_FtsY"/>
</dbReference>
<dbReference type="GO" id="GO:0005525">
    <property type="term" value="F:GTP binding"/>
    <property type="evidence" value="ECO:0007669"/>
    <property type="project" value="UniProtKB-UniRule"/>
</dbReference>
<dbReference type="GO" id="GO:0005886">
    <property type="term" value="C:plasma membrane"/>
    <property type="evidence" value="ECO:0007669"/>
    <property type="project" value="UniProtKB-SubCell"/>
</dbReference>
<evidence type="ECO:0000256" key="4">
    <source>
        <dbReference type="ARBA" id="ARBA00022801"/>
    </source>
</evidence>
<gene>
    <name evidence="9 11" type="primary">ftsY</name>
    <name evidence="11" type="ORF">HMPREF0063_12344</name>
</gene>
<feature type="binding site" evidence="9">
    <location>
        <begin position="258"/>
        <end position="262"/>
    </location>
    <ligand>
        <name>GTP</name>
        <dbReference type="ChEBI" id="CHEBI:37565"/>
    </ligand>
</feature>
<keyword evidence="12" id="KW-1185">Reference proteome</keyword>
<evidence type="ECO:0000256" key="1">
    <source>
        <dbReference type="ARBA" id="ARBA00022475"/>
    </source>
</evidence>
<dbReference type="Gene3D" id="3.40.50.300">
    <property type="entry name" value="P-loop containing nucleotide triphosphate hydrolases"/>
    <property type="match status" value="1"/>
</dbReference>
<reference evidence="11" key="1">
    <citation type="submission" date="2010-08" db="EMBL/GenBank/DDBJ databases">
        <authorList>
            <person name="Muzny D."/>
            <person name="Qin X."/>
            <person name="Buhay C."/>
            <person name="Dugan-Rocha S."/>
            <person name="Ding Y."/>
            <person name="Chen G."/>
            <person name="Hawes A."/>
            <person name="Holder M."/>
            <person name="Jhangiani S."/>
            <person name="Johnson A."/>
            <person name="Khan Z."/>
            <person name="Li Z."/>
            <person name="Liu W."/>
            <person name="Liu X."/>
            <person name="Perez L."/>
            <person name="Shen H."/>
            <person name="Wang Q."/>
            <person name="Watt J."/>
            <person name="Xi L."/>
            <person name="Xin Y."/>
            <person name="Zhou J."/>
            <person name="Deng J."/>
            <person name="Jiang H."/>
            <person name="Liu Y."/>
            <person name="Qu J."/>
            <person name="Song X.-Z."/>
            <person name="Zhang L."/>
            <person name="Villasana D."/>
            <person name="Johnson A."/>
            <person name="Liu J."/>
            <person name="Liyanage D."/>
            <person name="Lorensuhewa L."/>
            <person name="Robinson T."/>
            <person name="Song A."/>
            <person name="Song B.-B."/>
            <person name="Dinh H."/>
            <person name="Thornton R."/>
            <person name="Coyle M."/>
            <person name="Francisco L."/>
            <person name="Jackson L."/>
            <person name="Javaid M."/>
            <person name="Korchina V."/>
            <person name="Kovar C."/>
            <person name="Mata R."/>
            <person name="Mathew T."/>
            <person name="Ngo R."/>
            <person name="Nguyen L."/>
            <person name="Nguyen N."/>
            <person name="Okwuonu G."/>
            <person name="Ongeri F."/>
            <person name="Pham C."/>
            <person name="Simmons D."/>
            <person name="Wilczek-Boney K."/>
            <person name="Hale W."/>
            <person name="Jakkamsetti A."/>
            <person name="Pham P."/>
            <person name="Ruth R."/>
            <person name="San Lucas F."/>
            <person name="Warren J."/>
            <person name="Zhang J."/>
            <person name="Zhao Z."/>
            <person name="Zhou C."/>
            <person name="Zhu D."/>
            <person name="Lee S."/>
            <person name="Bess C."/>
            <person name="Blankenburg K."/>
            <person name="Forbes L."/>
            <person name="Fu Q."/>
            <person name="Gubbala S."/>
            <person name="Hirani K."/>
            <person name="Jayaseelan J.C."/>
            <person name="Lara F."/>
            <person name="Munidasa M."/>
            <person name="Palculict T."/>
            <person name="Patil S."/>
            <person name="Pu L.-L."/>
            <person name="Saada N."/>
            <person name="Tang L."/>
            <person name="Weissenberger G."/>
            <person name="Zhu Y."/>
            <person name="Hemphill L."/>
            <person name="Shang Y."/>
            <person name="Youmans B."/>
            <person name="Ayvaz T."/>
            <person name="Ross M."/>
            <person name="Santibanez J."/>
            <person name="Aqrawi P."/>
            <person name="Gross S."/>
            <person name="Joshi V."/>
            <person name="Fowler G."/>
            <person name="Nazareth L."/>
            <person name="Reid J."/>
            <person name="Worley K."/>
            <person name="Petrosino J."/>
            <person name="Highlander S."/>
            <person name="Gibbs R."/>
        </authorList>
    </citation>
    <scope>NUCLEOTIDE SEQUENCE [LARGE SCALE GENOMIC DNA]</scope>
    <source>
        <strain evidence="11">DSM 15272</strain>
    </source>
</reference>
<evidence type="ECO:0000256" key="5">
    <source>
        <dbReference type="ARBA" id="ARBA00023134"/>
    </source>
</evidence>
<keyword evidence="6 9" id="KW-0472">Membrane</keyword>
<evidence type="ECO:0000259" key="10">
    <source>
        <dbReference type="PROSITE" id="PS00300"/>
    </source>
</evidence>
<dbReference type="GO" id="GO:0005737">
    <property type="term" value="C:cytoplasm"/>
    <property type="evidence" value="ECO:0007669"/>
    <property type="project" value="UniProtKB-SubCell"/>
</dbReference>
<dbReference type="Proteomes" id="UP000003111">
    <property type="component" value="Unassembled WGS sequence"/>
</dbReference>
<dbReference type="GO" id="GO:0006614">
    <property type="term" value="P:SRP-dependent cotranslational protein targeting to membrane"/>
    <property type="evidence" value="ECO:0007669"/>
    <property type="project" value="InterPro"/>
</dbReference>
<evidence type="ECO:0000256" key="2">
    <source>
        <dbReference type="ARBA" id="ARBA00022490"/>
    </source>
</evidence>
<comment type="similarity">
    <text evidence="9">Belongs to the GTP-binding SRP family. FtsY subfamily.</text>
</comment>
<dbReference type="GO" id="GO:0003924">
    <property type="term" value="F:GTPase activity"/>
    <property type="evidence" value="ECO:0007669"/>
    <property type="project" value="UniProtKB-UniRule"/>
</dbReference>
<feature type="binding site" evidence="9">
    <location>
        <begin position="176"/>
        <end position="183"/>
    </location>
    <ligand>
        <name>GTP</name>
        <dbReference type="ChEBI" id="CHEBI:37565"/>
    </ligand>
</feature>
<keyword evidence="5 9" id="KW-0342">GTP-binding</keyword>
<keyword evidence="1 9" id="KW-1003">Cell membrane</keyword>
<dbReference type="InterPro" id="IPR013822">
    <property type="entry name" value="Signal_recog_particl_SRP54_hlx"/>
</dbReference>
<comment type="catalytic activity">
    <reaction evidence="8 9">
        <text>GTP + H2O = GDP + phosphate + H(+)</text>
        <dbReference type="Rhea" id="RHEA:19669"/>
        <dbReference type="ChEBI" id="CHEBI:15377"/>
        <dbReference type="ChEBI" id="CHEBI:15378"/>
        <dbReference type="ChEBI" id="CHEBI:37565"/>
        <dbReference type="ChEBI" id="CHEBI:43474"/>
        <dbReference type="ChEBI" id="CHEBI:58189"/>
        <dbReference type="EC" id="3.6.5.4"/>
    </reaction>
</comment>
<dbReference type="InterPro" id="IPR027417">
    <property type="entry name" value="P-loop_NTPase"/>
</dbReference>
<dbReference type="PROSITE" id="PS00300">
    <property type="entry name" value="SRP54"/>
    <property type="match status" value="1"/>
</dbReference>
<dbReference type="PANTHER" id="PTHR43134">
    <property type="entry name" value="SIGNAL RECOGNITION PARTICLE RECEPTOR SUBUNIT ALPHA"/>
    <property type="match status" value="1"/>
</dbReference>
<dbReference type="InterPro" id="IPR000897">
    <property type="entry name" value="SRP54_GTPase_dom"/>
</dbReference>
<keyword evidence="7 9" id="KW-0675">Receptor</keyword>
<dbReference type="InterPro" id="IPR003593">
    <property type="entry name" value="AAA+_ATPase"/>
</dbReference>
<protein>
    <recommendedName>
        <fullName evidence="9">Signal recognition particle receptor FtsY</fullName>
        <shortName evidence="9">SRP receptor</shortName>
        <ecNumber evidence="9">3.6.5.4</ecNumber>
    </recommendedName>
</protein>
<evidence type="ECO:0000256" key="6">
    <source>
        <dbReference type="ARBA" id="ARBA00023136"/>
    </source>
</evidence>
<keyword evidence="4 9" id="KW-0378">Hydrolase</keyword>
<dbReference type="eggNOG" id="COG0552">
    <property type="taxonomic scope" value="Bacteria"/>
</dbReference>
<comment type="caution">
    <text evidence="11">The sequence shown here is derived from an EMBL/GenBank/DDBJ whole genome shotgun (WGS) entry which is preliminary data.</text>
</comment>
<evidence type="ECO:0000256" key="3">
    <source>
        <dbReference type="ARBA" id="ARBA00022741"/>
    </source>
</evidence>
<dbReference type="HAMAP" id="MF_00920">
    <property type="entry name" value="FtsY"/>
    <property type="match status" value="1"/>
</dbReference>
<keyword evidence="3 9" id="KW-0547">Nucleotide-binding</keyword>
<dbReference type="AlphaFoldDB" id="E2SD32"/>
<proteinExistence type="inferred from homology"/>
<evidence type="ECO:0000313" key="12">
    <source>
        <dbReference type="Proteomes" id="UP000003111"/>
    </source>
</evidence>
<feature type="domain" description="SRP54-type proteins GTP-binding" evidence="10">
    <location>
        <begin position="341"/>
        <end position="354"/>
    </location>
</feature>
<dbReference type="Pfam" id="PF02881">
    <property type="entry name" value="SRP54_N"/>
    <property type="match status" value="1"/>
</dbReference>
<comment type="subunit">
    <text evidence="9">Part of the signal recognition particle protein translocation system, which is composed of SRP and FtsY.</text>
</comment>
<dbReference type="SUPFAM" id="SSF52540">
    <property type="entry name" value="P-loop containing nucleoside triphosphate hydrolases"/>
    <property type="match status" value="1"/>
</dbReference>
<dbReference type="Gene3D" id="1.20.120.140">
    <property type="entry name" value="Signal recognition particle SRP54, nucleotide-binding domain"/>
    <property type="match status" value="1"/>
</dbReference>
<dbReference type="PANTHER" id="PTHR43134:SF1">
    <property type="entry name" value="SIGNAL RECOGNITION PARTICLE RECEPTOR SUBUNIT ALPHA"/>
    <property type="match status" value="1"/>
</dbReference>
<sequence length="368" mass="38503">MTTEILLVVLAVAVVLLGVGGSLLVRRGRGELPPTPESLAETEAEIHHPEQLAEATDTVERPESPQGRLVRLRARLARSNSTLGQGLLAILGRSTLDEDAWTEIEETLLAADVGVGPTTELVDRLRTRLRVEGVHDPAAARVALREELLALVDPSLDRSLRSTGADGRPGVVLVVGVNGTGKTTTVGRLARVLVAEERTVVLGAADTFRAAAADQLQTWGERVGAGVVRGPEGGDPASVGFEAVQRGIADGADVVLVDTAGRLHTKAGLMDELGKVKRVIEKQAPVTEVLLVIDATTGQNGLTQARVFGEVTDVTGIVLTKLDGTARGGIVVAVQRELGVPVKYVGLGEGPDDLAPFDAEEFVDALLG</sequence>
<dbReference type="NCBIfam" id="TIGR00064">
    <property type="entry name" value="ftsY"/>
    <property type="match status" value="1"/>
</dbReference>
<comment type="subcellular location">
    <subcellularLocation>
        <location evidence="9">Cell membrane</location>
        <topology evidence="9">Peripheral membrane protein</topology>
        <orientation evidence="9">Cytoplasmic side</orientation>
    </subcellularLocation>
    <subcellularLocation>
        <location evidence="9">Cytoplasm</location>
    </subcellularLocation>
</comment>
<dbReference type="HOGENOM" id="CLU_009301_1_3_11"/>
<accession>E2SD32</accession>
<dbReference type="SMART" id="SM00963">
    <property type="entry name" value="SRP54_N"/>
    <property type="match status" value="1"/>
</dbReference>
<dbReference type="FunFam" id="3.40.50.300:FF:000053">
    <property type="entry name" value="Signal recognition particle receptor FtsY"/>
    <property type="match status" value="1"/>
</dbReference>
<dbReference type="InterPro" id="IPR042101">
    <property type="entry name" value="SRP54_N_sf"/>
</dbReference>
<evidence type="ECO:0000256" key="8">
    <source>
        <dbReference type="ARBA" id="ARBA00048027"/>
    </source>
</evidence>
<evidence type="ECO:0000256" key="7">
    <source>
        <dbReference type="ARBA" id="ARBA00023170"/>
    </source>
</evidence>
<dbReference type="SMART" id="SM00382">
    <property type="entry name" value="AAA"/>
    <property type="match status" value="1"/>
</dbReference>
<dbReference type="STRING" id="585531.HMPREF0063_12344"/>
<dbReference type="GO" id="GO:0005047">
    <property type="term" value="F:signal recognition particle binding"/>
    <property type="evidence" value="ECO:0007669"/>
    <property type="project" value="TreeGrafter"/>
</dbReference>
<keyword evidence="2 9" id="KW-0963">Cytoplasm</keyword>
<feature type="binding site" evidence="9">
    <location>
        <begin position="320"/>
        <end position="323"/>
    </location>
    <ligand>
        <name>GTP</name>
        <dbReference type="ChEBI" id="CHEBI:37565"/>
    </ligand>
</feature>
<dbReference type="RefSeq" id="WP_007077436.1">
    <property type="nucleotide sequence ID" value="NZ_CM001024.1"/>
</dbReference>